<organism evidence="1 2">
    <name type="scientific">Ecytonucleospora hepatopenaei</name>
    <dbReference type="NCBI Taxonomy" id="646526"/>
    <lineage>
        <taxon>Eukaryota</taxon>
        <taxon>Fungi</taxon>
        <taxon>Fungi incertae sedis</taxon>
        <taxon>Microsporidia</taxon>
        <taxon>Enterocytozoonidae</taxon>
        <taxon>Ecytonucleospora</taxon>
    </lineage>
</organism>
<evidence type="ECO:0000313" key="1">
    <source>
        <dbReference type="EMBL" id="OQS53682.1"/>
    </source>
</evidence>
<comment type="caution">
    <text evidence="1">The sequence shown here is derived from an EMBL/GenBank/DDBJ whole genome shotgun (WGS) entry which is preliminary data.</text>
</comment>
<reference evidence="1 2" key="1">
    <citation type="journal article" date="2017" name="Environ. Microbiol.">
        <title>Decay of the glycolytic pathway and adaptation to intranuclear parasitism within Enterocytozoonidae microsporidia.</title>
        <authorList>
            <person name="Wiredu Boakye D."/>
            <person name="Jaroenlak P."/>
            <person name="Prachumwat A."/>
            <person name="Williams T.A."/>
            <person name="Bateman K.S."/>
            <person name="Itsathitphaisarn O."/>
            <person name="Sritunyalucksana K."/>
            <person name="Paszkiewicz K.H."/>
            <person name="Moore K.A."/>
            <person name="Stentiford G.D."/>
            <person name="Williams B.A."/>
        </authorList>
    </citation>
    <scope>NUCLEOTIDE SEQUENCE [LARGE SCALE GENOMIC DNA]</scope>
    <source>
        <strain evidence="1 2">TH1</strain>
    </source>
</reference>
<dbReference type="AlphaFoldDB" id="A0A1W0E394"/>
<dbReference type="EMBL" id="MNPJ01000026">
    <property type="protein sequence ID" value="OQS53682.1"/>
    <property type="molecule type" value="Genomic_DNA"/>
</dbReference>
<gene>
    <name evidence="1" type="ORF">EHP00_2308</name>
</gene>
<keyword evidence="2" id="KW-1185">Reference proteome</keyword>
<protein>
    <submittedName>
        <fullName evidence="1">Uncharacterized protein</fullName>
    </submittedName>
</protein>
<evidence type="ECO:0000313" key="2">
    <source>
        <dbReference type="Proteomes" id="UP000192758"/>
    </source>
</evidence>
<sequence>MLYYILIYSLYIEYISQYDSDYTGIEQIILKSPYAFSYRREDEDEFTIGTEYILNSNTYNTHILNSNTYNTHNNLTIKEYLRDNYEYINNFCFYIIIHSITSNNCILKHNNKSLKCITNTDVNSCISVCIKIELYIKQVFIQQSTIENATESAENLLRAGLYCKIFKVEDAYVNIENKEEPKDMRGIYGLLLEEAEE</sequence>
<dbReference type="Proteomes" id="UP000192758">
    <property type="component" value="Unassembled WGS sequence"/>
</dbReference>
<dbReference type="VEuPathDB" id="MicrosporidiaDB:EHP00_2308"/>
<proteinExistence type="predicted"/>
<name>A0A1W0E394_9MICR</name>
<accession>A0A1W0E394</accession>